<keyword evidence="1" id="KW-0808">Transferase</keyword>
<keyword evidence="2" id="KW-1185">Reference proteome</keyword>
<proteinExistence type="predicted"/>
<dbReference type="EMBL" id="FOUF01000048">
    <property type="protein sequence ID" value="SFM89803.1"/>
    <property type="molecule type" value="Genomic_DNA"/>
</dbReference>
<dbReference type="RefSeq" id="WP_090672490.1">
    <property type="nucleotide sequence ID" value="NZ_FOUF01000048.1"/>
</dbReference>
<dbReference type="STRING" id="52442.SAMN05421880_1485"/>
<dbReference type="GO" id="GO:0016740">
    <property type="term" value="F:transferase activity"/>
    <property type="evidence" value="ECO:0007669"/>
    <property type="project" value="UniProtKB-KW"/>
</dbReference>
<evidence type="ECO:0000313" key="1">
    <source>
        <dbReference type="EMBL" id="SFM89803.1"/>
    </source>
</evidence>
<accession>A0A1I4UM66</accession>
<dbReference type="Gene3D" id="3.40.50.2000">
    <property type="entry name" value="Glycogen Phosphorylase B"/>
    <property type="match status" value="2"/>
</dbReference>
<name>A0A1I4UM66_9PROT</name>
<reference evidence="1 2" key="1">
    <citation type="submission" date="2016-10" db="EMBL/GenBank/DDBJ databases">
        <authorList>
            <person name="de Groot N.N."/>
        </authorList>
    </citation>
    <scope>NUCLEOTIDE SEQUENCE [LARGE SCALE GENOMIC DNA]</scope>
    <source>
        <strain evidence="1 2">Nm146</strain>
    </source>
</reference>
<protein>
    <submittedName>
        <fullName evidence="1">Glycosyltransferase involved in cell wall bisynthesis</fullName>
    </submittedName>
</protein>
<gene>
    <name evidence="1" type="ORF">SAMN05421880_1485</name>
</gene>
<sequence>MRILIVSPIASHPQNQGNSVRITTIGKQLQALGYTVHFLYYPLEGLTDQQHKDMTSCWDYFHTISCDLPNKEKTLGEYYCIDDWYDPRLGEFVRKLHERWHFSIVLVNYVWFSALLEILPSDIKKVIDTHDVFGNRHLRFTEKGMRPEWFYTTPEEEKHGLQRANLVIAIQNEEEFYFHSLLEGTNTKVITIGFLAPPRFLPPRPLPRIPVVGYLGSGNPFNVNSIKDFIASVKTNPIVSQSYRFVIAGTICEKLDILQEPFQSLGCIDDIEDFYASVDIVVNPMVGGSGLKIKSLEALSFGLPFIGTKDAMVGIPPKHYTHALAGVKEMVLALELILTEPGLLLEIGNNSRSCFNEYISMYSSNFSLYWV</sequence>
<evidence type="ECO:0000313" key="2">
    <source>
        <dbReference type="Proteomes" id="UP000199561"/>
    </source>
</evidence>
<dbReference type="Pfam" id="PF13692">
    <property type="entry name" value="Glyco_trans_1_4"/>
    <property type="match status" value="1"/>
</dbReference>
<dbReference type="AlphaFoldDB" id="A0A1I4UM66"/>
<dbReference type="Proteomes" id="UP000199561">
    <property type="component" value="Unassembled WGS sequence"/>
</dbReference>
<dbReference type="SUPFAM" id="SSF53756">
    <property type="entry name" value="UDP-Glycosyltransferase/glycogen phosphorylase"/>
    <property type="match status" value="1"/>
</dbReference>
<organism evidence="1 2">
    <name type="scientific">Nitrosomonas nitrosa</name>
    <dbReference type="NCBI Taxonomy" id="52442"/>
    <lineage>
        <taxon>Bacteria</taxon>
        <taxon>Pseudomonadati</taxon>
        <taxon>Pseudomonadota</taxon>
        <taxon>Betaproteobacteria</taxon>
        <taxon>Nitrosomonadales</taxon>
        <taxon>Nitrosomonadaceae</taxon>
        <taxon>Nitrosomonas</taxon>
    </lineage>
</organism>